<comment type="caution">
    <text evidence="1">The sequence shown here is derived from an EMBL/GenBank/DDBJ whole genome shotgun (WGS) entry which is preliminary data.</text>
</comment>
<name>A0A4Q5LDC1_9BACT</name>
<dbReference type="EMBL" id="SEWE01000016">
    <property type="protein sequence ID" value="RYU79895.1"/>
    <property type="molecule type" value="Genomic_DNA"/>
</dbReference>
<reference evidence="1 2" key="1">
    <citation type="submission" date="2019-02" db="EMBL/GenBank/DDBJ databases">
        <title>Bacterial novel species isolated from soil.</title>
        <authorList>
            <person name="Jung H.-Y."/>
        </authorList>
    </citation>
    <scope>NUCLEOTIDE SEQUENCE [LARGE SCALE GENOMIC DNA]</scope>
    <source>
        <strain evidence="1 2">1-3-3-3</strain>
    </source>
</reference>
<sequence length="233" mass="25846">MPKLKPEIRLFPTSDSKMRQDMRTMHRHYLADLPAFTAFNPTFSAAFGAQWGAALDAAEAATPGRILRGSLKEDTQTVDALMDQARTQLQALFYYVEQAFPRNPGRLDQFGKKQYGPARQQHDKMRALLPGAIQAAERDLAELTKHGFSAAKLAALTQLAQDLAAADTDQEMRKGTNLEGADDYVRLQNAVYRFGQQVSKAAKVALTAEPVKQQLYRLSERAEKGPHDGPMPT</sequence>
<dbReference type="InterPro" id="IPR036558">
    <property type="entry name" value="YqbG-like_sf"/>
</dbReference>
<dbReference type="Proteomes" id="UP000294155">
    <property type="component" value="Unassembled WGS sequence"/>
</dbReference>
<dbReference type="RefSeq" id="WP_129920895.1">
    <property type="nucleotide sequence ID" value="NZ_SEWE01000016.1"/>
</dbReference>
<gene>
    <name evidence="1" type="ORF">EWM57_09425</name>
</gene>
<dbReference type="AlphaFoldDB" id="A0A4Q5LDC1"/>
<accession>A0A4Q5LDC1</accession>
<protein>
    <submittedName>
        <fullName evidence="1">Uncharacterized protein</fullName>
    </submittedName>
</protein>
<keyword evidence="2" id="KW-1185">Reference proteome</keyword>
<organism evidence="1 2">
    <name type="scientific">Hymenobacter persicinus</name>
    <dbReference type="NCBI Taxonomy" id="2025506"/>
    <lineage>
        <taxon>Bacteria</taxon>
        <taxon>Pseudomonadati</taxon>
        <taxon>Bacteroidota</taxon>
        <taxon>Cytophagia</taxon>
        <taxon>Cytophagales</taxon>
        <taxon>Hymenobacteraceae</taxon>
        <taxon>Hymenobacter</taxon>
    </lineage>
</organism>
<dbReference type="OrthoDB" id="880340at2"/>
<evidence type="ECO:0000313" key="1">
    <source>
        <dbReference type="EMBL" id="RYU79895.1"/>
    </source>
</evidence>
<evidence type="ECO:0000313" key="2">
    <source>
        <dbReference type="Proteomes" id="UP000294155"/>
    </source>
</evidence>
<dbReference type="SUPFAM" id="SSF116915">
    <property type="entry name" value="Hypothetical protein YqbG"/>
    <property type="match status" value="1"/>
</dbReference>
<proteinExistence type="predicted"/>